<organism evidence="7 8">
    <name type="scientific">Carboxydichorda subterranea</name>
    <dbReference type="NCBI Taxonomy" id="3109565"/>
    <lineage>
        <taxon>Bacteria</taxon>
        <taxon>Bacillati</taxon>
        <taxon>Bacillota</taxon>
        <taxon>Limnochordia</taxon>
        <taxon>Limnochordales</taxon>
        <taxon>Geochordaceae</taxon>
        <taxon>Carboxydichorda</taxon>
    </lineage>
</organism>
<feature type="transmembrane region" description="Helical" evidence="6">
    <location>
        <begin position="27"/>
        <end position="44"/>
    </location>
</feature>
<feature type="transmembrane region" description="Helical" evidence="6">
    <location>
        <begin position="51"/>
        <end position="69"/>
    </location>
</feature>
<evidence type="ECO:0000256" key="3">
    <source>
        <dbReference type="ARBA" id="ARBA00022692"/>
    </source>
</evidence>
<dbReference type="Proteomes" id="UP001332192">
    <property type="component" value="Chromosome"/>
</dbReference>
<dbReference type="EMBL" id="CP141615">
    <property type="protein sequence ID" value="WRP17945.1"/>
    <property type="molecule type" value="Genomic_DNA"/>
</dbReference>
<dbReference type="PANTHER" id="PTHR30482:SF10">
    <property type="entry name" value="HIGH-AFFINITY BRANCHED-CHAIN AMINO ACID TRANSPORT PROTEIN BRAE"/>
    <property type="match status" value="1"/>
</dbReference>
<evidence type="ECO:0000256" key="1">
    <source>
        <dbReference type="ARBA" id="ARBA00004651"/>
    </source>
</evidence>
<comment type="subcellular location">
    <subcellularLocation>
        <location evidence="1">Cell membrane</location>
        <topology evidence="1">Multi-pass membrane protein</topology>
    </subcellularLocation>
</comment>
<dbReference type="RefSeq" id="WP_324717216.1">
    <property type="nucleotide sequence ID" value="NZ_CP141615.1"/>
</dbReference>
<evidence type="ECO:0000256" key="4">
    <source>
        <dbReference type="ARBA" id="ARBA00022989"/>
    </source>
</evidence>
<proteinExistence type="predicted"/>
<reference evidence="7 8" key="1">
    <citation type="journal article" date="2024" name="Front. Microbiol.">
        <title>Novel thermophilic genera Geochorda gen. nov. and Carboxydochorda gen. nov. from the deep terrestrial subsurface reveal the ecophysiological diversity in the class Limnochordia.</title>
        <authorList>
            <person name="Karnachuk O.V."/>
            <person name="Lukina A.P."/>
            <person name="Avakyan M.R."/>
            <person name="Kadnikov V.V."/>
            <person name="Begmatov S."/>
            <person name="Beletsky A.V."/>
            <person name="Vlasova K.G."/>
            <person name="Novikov A.A."/>
            <person name="Shcherbakova V.A."/>
            <person name="Mardanov A.V."/>
            <person name="Ravin N.V."/>
        </authorList>
    </citation>
    <scope>NUCLEOTIDE SEQUENCE [LARGE SCALE GENOMIC DNA]</scope>
    <source>
        <strain evidence="7 8">L945</strain>
    </source>
</reference>
<evidence type="ECO:0000313" key="7">
    <source>
        <dbReference type="EMBL" id="WRP17945.1"/>
    </source>
</evidence>
<evidence type="ECO:0000256" key="6">
    <source>
        <dbReference type="SAM" id="Phobius"/>
    </source>
</evidence>
<feature type="transmembrane region" description="Helical" evidence="6">
    <location>
        <begin position="178"/>
        <end position="197"/>
    </location>
</feature>
<gene>
    <name evidence="7" type="ORF">U7230_02730</name>
</gene>
<dbReference type="InterPro" id="IPR001851">
    <property type="entry name" value="ABC_transp_permease"/>
</dbReference>
<evidence type="ECO:0000313" key="8">
    <source>
        <dbReference type="Proteomes" id="UP001332192"/>
    </source>
</evidence>
<sequence>MGAKGATGPIKTLRLAWSLSDRPRAEQIGFGLFLAAMLAFPWVVKAGFARAVAVQFMLYALYGTSWNAIGGFGGQVDLGAAKSVGFGAYAVALLTSTLDAPFWAVLPVAVAAAMLESFVVGAALLRLRGHYFAIGTLAVALVWQELFVFWEWTGGARGINLPIKPAPDWAYLQLDPVGYHYVALGLLLAGLLVVNGIRRSRLGYQLRALRANEEAAASVGVDVFAAKLKAYVTSAALYAAGGAFYAAYFGYIDPFSVMPMDLSVMIAMTAMLGGAGAMWGPLIGAAVLVPLDRYLGAWLGGHGVQGIDFLVYSVVIMALAAYQPKGVWGIIASIGKVRRARGASRCAVAGEAVRRGHGQRLPGSVH</sequence>
<evidence type="ECO:0000256" key="5">
    <source>
        <dbReference type="ARBA" id="ARBA00023136"/>
    </source>
</evidence>
<keyword evidence="8" id="KW-1185">Reference proteome</keyword>
<keyword evidence="4 6" id="KW-1133">Transmembrane helix</keyword>
<name>A0ABZ1BZH5_9FIRM</name>
<feature type="transmembrane region" description="Helical" evidence="6">
    <location>
        <begin position="264"/>
        <end position="289"/>
    </location>
</feature>
<keyword evidence="5 6" id="KW-0472">Membrane</keyword>
<keyword evidence="3 6" id="KW-0812">Transmembrane</keyword>
<feature type="transmembrane region" description="Helical" evidence="6">
    <location>
        <begin position="102"/>
        <end position="124"/>
    </location>
</feature>
<protein>
    <submittedName>
        <fullName evidence="7">Branched-chain amino acid ABC transporter permease</fullName>
    </submittedName>
</protein>
<evidence type="ECO:0000256" key="2">
    <source>
        <dbReference type="ARBA" id="ARBA00022475"/>
    </source>
</evidence>
<dbReference type="Pfam" id="PF02653">
    <property type="entry name" value="BPD_transp_2"/>
    <property type="match status" value="1"/>
</dbReference>
<dbReference type="CDD" id="cd06581">
    <property type="entry name" value="TM_PBP1_LivM_like"/>
    <property type="match status" value="1"/>
</dbReference>
<accession>A0ABZ1BZH5</accession>
<feature type="transmembrane region" description="Helical" evidence="6">
    <location>
        <begin position="131"/>
        <end position="150"/>
    </location>
</feature>
<dbReference type="PANTHER" id="PTHR30482">
    <property type="entry name" value="HIGH-AFFINITY BRANCHED-CHAIN AMINO ACID TRANSPORT SYSTEM PERMEASE"/>
    <property type="match status" value="1"/>
</dbReference>
<feature type="transmembrane region" description="Helical" evidence="6">
    <location>
        <begin position="309"/>
        <end position="331"/>
    </location>
</feature>
<keyword evidence="2" id="KW-1003">Cell membrane</keyword>
<dbReference type="InterPro" id="IPR043428">
    <property type="entry name" value="LivM-like"/>
</dbReference>